<comment type="similarity">
    <text evidence="1">Belongs to the aldehyde dehydrogenase family.</text>
</comment>
<keyword evidence="4" id="KW-1185">Reference proteome</keyword>
<dbReference type="Pfam" id="PF00171">
    <property type="entry name" value="Aldedh"/>
    <property type="match status" value="1"/>
</dbReference>
<reference evidence="3 4" key="1">
    <citation type="journal article" date="2020" name="Microb. Genom.">
        <title>Genetic diversity of clinical and environmental Mucorales isolates obtained from an investigation of mucormycosis cases among solid organ transplant recipients.</title>
        <authorList>
            <person name="Nguyen M.H."/>
            <person name="Kaul D."/>
            <person name="Muto C."/>
            <person name="Cheng S.J."/>
            <person name="Richter R.A."/>
            <person name="Bruno V.M."/>
            <person name="Liu G."/>
            <person name="Beyhan S."/>
            <person name="Sundermann A.J."/>
            <person name="Mounaud S."/>
            <person name="Pasculle A.W."/>
            <person name="Nierman W.C."/>
            <person name="Driscoll E."/>
            <person name="Cumbie R."/>
            <person name="Clancy C.J."/>
            <person name="Dupont C.L."/>
        </authorList>
    </citation>
    <scope>NUCLEOTIDE SEQUENCE [LARGE SCALE GENOMIC DNA]</scope>
    <source>
        <strain evidence="3 4">GL24</strain>
    </source>
</reference>
<dbReference type="EMBL" id="JAANIU010009977">
    <property type="protein sequence ID" value="KAG1532348.1"/>
    <property type="molecule type" value="Genomic_DNA"/>
</dbReference>
<protein>
    <recommendedName>
        <fullName evidence="2">Aldehyde dehydrogenase domain-containing protein</fullName>
    </recommendedName>
</protein>
<dbReference type="InterPro" id="IPR016161">
    <property type="entry name" value="Ald_DH/histidinol_DH"/>
</dbReference>
<evidence type="ECO:0000313" key="4">
    <source>
        <dbReference type="Proteomes" id="UP000740926"/>
    </source>
</evidence>
<dbReference type="SUPFAM" id="SSF53720">
    <property type="entry name" value="ALDH-like"/>
    <property type="match status" value="1"/>
</dbReference>
<dbReference type="Gene3D" id="3.40.605.10">
    <property type="entry name" value="Aldehyde Dehydrogenase, Chain A, domain 1"/>
    <property type="match status" value="1"/>
</dbReference>
<name>A0A9P6XUB9_9FUNG</name>
<evidence type="ECO:0000313" key="3">
    <source>
        <dbReference type="EMBL" id="KAG1532348.1"/>
    </source>
</evidence>
<proteinExistence type="inferred from homology"/>
<organism evidence="3 4">
    <name type="scientific">Rhizopus delemar</name>
    <dbReference type="NCBI Taxonomy" id="936053"/>
    <lineage>
        <taxon>Eukaryota</taxon>
        <taxon>Fungi</taxon>
        <taxon>Fungi incertae sedis</taxon>
        <taxon>Mucoromycota</taxon>
        <taxon>Mucoromycotina</taxon>
        <taxon>Mucoromycetes</taxon>
        <taxon>Mucorales</taxon>
        <taxon>Mucorineae</taxon>
        <taxon>Rhizopodaceae</taxon>
        <taxon>Rhizopus</taxon>
    </lineage>
</organism>
<dbReference type="Proteomes" id="UP000740926">
    <property type="component" value="Unassembled WGS sequence"/>
</dbReference>
<sequence length="86" mass="9287">MLPAGRERLLLKLADLLEQHGTELARLETLNSGKLLGIAQGLEVGAGAQWLRYMAGWATKITGDTLALSLPPAAWWARSSRGTSRC</sequence>
<comment type="caution">
    <text evidence="3">The sequence shown here is derived from an EMBL/GenBank/DDBJ whole genome shotgun (WGS) entry which is preliminary data.</text>
</comment>
<dbReference type="InterPro" id="IPR016162">
    <property type="entry name" value="Ald_DH_N"/>
</dbReference>
<dbReference type="AlphaFoldDB" id="A0A9P6XUB9"/>
<dbReference type="GO" id="GO:0016491">
    <property type="term" value="F:oxidoreductase activity"/>
    <property type="evidence" value="ECO:0007669"/>
    <property type="project" value="InterPro"/>
</dbReference>
<evidence type="ECO:0000256" key="1">
    <source>
        <dbReference type="ARBA" id="ARBA00009986"/>
    </source>
</evidence>
<evidence type="ECO:0000259" key="2">
    <source>
        <dbReference type="Pfam" id="PF00171"/>
    </source>
</evidence>
<gene>
    <name evidence="3" type="ORF">G6F50_016247</name>
</gene>
<accession>A0A9P6XUB9</accession>
<dbReference type="PANTHER" id="PTHR11699">
    <property type="entry name" value="ALDEHYDE DEHYDROGENASE-RELATED"/>
    <property type="match status" value="1"/>
</dbReference>
<dbReference type="InterPro" id="IPR015590">
    <property type="entry name" value="Aldehyde_DH_dom"/>
</dbReference>
<feature type="domain" description="Aldehyde dehydrogenase" evidence="2">
    <location>
        <begin position="3"/>
        <end position="68"/>
    </location>
</feature>